<dbReference type="GO" id="GO:0141221">
    <property type="term" value="F:histone deacetylase activity, hydrolytic mechanism"/>
    <property type="evidence" value="ECO:0007669"/>
    <property type="project" value="UniProtKB-EC"/>
</dbReference>
<organism evidence="4 5">
    <name type="scientific">Caenorhabditis bovis</name>
    <dbReference type="NCBI Taxonomy" id="2654633"/>
    <lineage>
        <taxon>Eukaryota</taxon>
        <taxon>Metazoa</taxon>
        <taxon>Ecdysozoa</taxon>
        <taxon>Nematoda</taxon>
        <taxon>Chromadorea</taxon>
        <taxon>Rhabditida</taxon>
        <taxon>Rhabditina</taxon>
        <taxon>Rhabditomorpha</taxon>
        <taxon>Rhabditoidea</taxon>
        <taxon>Rhabditidae</taxon>
        <taxon>Peloderinae</taxon>
        <taxon>Caenorhabditis</taxon>
    </lineage>
</organism>
<reference evidence="4 5" key="1">
    <citation type="submission" date="2020-04" db="EMBL/GenBank/DDBJ databases">
        <authorList>
            <person name="Laetsch R D."/>
            <person name="Stevens L."/>
            <person name="Kumar S."/>
            <person name="Blaxter L. M."/>
        </authorList>
    </citation>
    <scope>NUCLEOTIDE SEQUENCE [LARGE SCALE GENOMIC DNA]</scope>
</reference>
<evidence type="ECO:0000256" key="1">
    <source>
        <dbReference type="ARBA" id="ARBA00048287"/>
    </source>
</evidence>
<feature type="region of interest" description="Disordered" evidence="2">
    <location>
        <begin position="1068"/>
        <end position="1104"/>
    </location>
</feature>
<dbReference type="Gene3D" id="3.40.800.20">
    <property type="entry name" value="Histone deacetylase domain"/>
    <property type="match status" value="1"/>
</dbReference>
<dbReference type="PANTHER" id="PTHR10625:SF1">
    <property type="entry name" value="HISTONE DEACETYLASE DOMAIN-CONTAINING PROTEIN"/>
    <property type="match status" value="1"/>
</dbReference>
<dbReference type="Proteomes" id="UP000494206">
    <property type="component" value="Unassembled WGS sequence"/>
</dbReference>
<feature type="domain" description="Histone deacetylase" evidence="3">
    <location>
        <begin position="24"/>
        <end position="314"/>
    </location>
</feature>
<dbReference type="GO" id="GO:0000118">
    <property type="term" value="C:histone deacetylase complex"/>
    <property type="evidence" value="ECO:0007669"/>
    <property type="project" value="TreeGrafter"/>
</dbReference>
<evidence type="ECO:0000313" key="5">
    <source>
        <dbReference type="Proteomes" id="UP000494206"/>
    </source>
</evidence>
<comment type="catalytic activity">
    <reaction evidence="1">
        <text>N(6)-acetyl-L-lysyl-[histone] + H2O = L-lysyl-[histone] + acetate</text>
        <dbReference type="Rhea" id="RHEA:58196"/>
        <dbReference type="Rhea" id="RHEA-COMP:9845"/>
        <dbReference type="Rhea" id="RHEA-COMP:11338"/>
        <dbReference type="ChEBI" id="CHEBI:15377"/>
        <dbReference type="ChEBI" id="CHEBI:29969"/>
        <dbReference type="ChEBI" id="CHEBI:30089"/>
        <dbReference type="ChEBI" id="CHEBI:61930"/>
        <dbReference type="EC" id="3.5.1.98"/>
    </reaction>
</comment>
<dbReference type="InterPro" id="IPR023696">
    <property type="entry name" value="Ureohydrolase_dom_sf"/>
</dbReference>
<dbReference type="EMBL" id="CADEPM010000004">
    <property type="protein sequence ID" value="CAB3404000.1"/>
    <property type="molecule type" value="Genomic_DNA"/>
</dbReference>
<dbReference type="PRINTS" id="PR01270">
    <property type="entry name" value="HDASUPER"/>
</dbReference>
<dbReference type="SUPFAM" id="SSF52768">
    <property type="entry name" value="Arginase/deacetylase"/>
    <property type="match status" value="1"/>
</dbReference>
<sequence>MPQFGYVYDERMMKHDCAYDETMAECPERMKLIFERLKHDGLLDNAVQVKAREATDAELLLNHPIELINEIKSLETTEKCEDYCRDKEILWTCAETDEAARVAVGGAIELVKQAVDGRIQNGFAIIRPPGHHSFGKTPQGYCIFNNVAIAAKYALDVLKLKKVAIVDFDYHPANGTYMSVKDDDRIHLTSIHAYHYGAFWPFSTTYDYDTNNKNHLFVPLNGTMNTEGDYVSIFHHVLIPMLKTFQPELILISAGFDSGYFDVMMEFGQGVKAHGYGHMARLLNEICPGKTLAVLEGGYFAPNYTESAAMMVRGLMGLSLPIIALPERISGSLVETLWNIINHHAVNYPILRENLNNLKRQQCKLGLAPFAFNQKVFMGEKLRKIYDEVKRMKIVRTRQWFPQLSDELVELCTNKIEAYKKEYVYSKDHKNPSFDFLLEQCIWDDWARSEAFLQAAPFTAHLIKEFNDFVEGKIQNMMICDQVLYREAVKTGKIDKFEPITKFSPRKSEISISGVNRDIMPGMPKNAKTVEEIENELVFSAIPDSGSEDGSHDVFDDEFDAQNAETFGAELDDITDAELESYAAQTARLRLDDPVWENPSSSSVTAAPDASQIPIPSFFGSSLAFDYQQIAENSMIDKNIWDKSEISLSPISGHTYSLWGVETIAGIQPSLPKKELELGDLSDLLGEGNTVYRSDEREISNTAPKKLNAIPQTALTLEEIERLHIEDKQFDNMNLKPDISKVLSESGTDPLNVSMVPPGLPLSQGVPVAPRVPVAQCSSVSQNVPVQQNIAPSFKGSAMPPGALSVEDLEKEMLQKTKNLSLNERPPQQMVPVEIQPQMPDFSVQPPQYPVMMPSPVPMPIPVPVPVPPAFYPPFPPQMAMPLPVNLPKLPPLHPQYLPCIPVWISHIINRCPLPANYPPAPTILHQLLCTYKNPTLVHHMIIQSSIPPQHTSIPPHMMQRQAFSPTPSMTKRKPAGMPSFRTIEDLAFDSFAGYMSWKEREWLVRIQLEQCKGSGDPQTEDYYYLTWRKNKIANGWKPKPKAIEASAPANETSQDYEERIRRMNYREMQKERAKEREQARKRERAEREKERANRENEERKPRFAKFASSLGLPSKSTTANPRHLIDMTKAAEDVAKNVDEERKVAVAKKLRTMLLRLEGAINLLIDVNELRKKDLPEKSKFKGMTNEEKEAEIEKRTNAIIEELMGDDLHKLLQMSKGRQAKIIIALMSAGALVNKKMYGEIVTDLLPTIFSCLSQLHKEQFAVLVEALNVDILKRQLLDNNSFIRDVMLTIFYVSIMNNQPLLDWAKHTKFPSLVLTANNSLMNWRRAMSTISDSDIRWFADRISDSGIRGADELAKLIEEAV</sequence>
<evidence type="ECO:0000313" key="4">
    <source>
        <dbReference type="EMBL" id="CAB3404000.1"/>
    </source>
</evidence>
<feature type="compositionally biased region" description="Basic and acidic residues" evidence="2">
    <location>
        <begin position="1068"/>
        <end position="1102"/>
    </location>
</feature>
<proteinExistence type="predicted"/>
<dbReference type="InterPro" id="IPR037138">
    <property type="entry name" value="His_deacetylse_dom_sf"/>
</dbReference>
<comment type="caution">
    <text evidence="4">The sequence shown here is derived from an EMBL/GenBank/DDBJ whole genome shotgun (WGS) entry which is preliminary data.</text>
</comment>
<accession>A0A8S1ETG6</accession>
<dbReference type="InterPro" id="IPR023801">
    <property type="entry name" value="His_deacetylse_dom"/>
</dbReference>
<evidence type="ECO:0000256" key="2">
    <source>
        <dbReference type="SAM" id="MobiDB-lite"/>
    </source>
</evidence>
<name>A0A8S1ETG6_9PELO</name>
<keyword evidence="5" id="KW-1185">Reference proteome</keyword>
<dbReference type="InterPro" id="IPR000286">
    <property type="entry name" value="HDACs"/>
</dbReference>
<evidence type="ECO:0000259" key="3">
    <source>
        <dbReference type="Pfam" id="PF00850"/>
    </source>
</evidence>
<protein>
    <recommendedName>
        <fullName evidence="3">Histone deacetylase domain-containing protein</fullName>
    </recommendedName>
</protein>
<dbReference type="PANTHER" id="PTHR10625">
    <property type="entry name" value="HISTONE DEACETYLASE HDAC1-RELATED"/>
    <property type="match status" value="1"/>
</dbReference>
<dbReference type="Pfam" id="PF00850">
    <property type="entry name" value="Hist_deacetyl"/>
    <property type="match status" value="1"/>
</dbReference>
<dbReference type="GO" id="GO:0040029">
    <property type="term" value="P:epigenetic regulation of gene expression"/>
    <property type="evidence" value="ECO:0007669"/>
    <property type="project" value="TreeGrafter"/>
</dbReference>
<gene>
    <name evidence="4" type="ORF">CBOVIS_LOCUS6398</name>
</gene>
<dbReference type="OrthoDB" id="424012at2759"/>